<gene>
    <name evidence="2" type="ORF">NMOB1V02_LOCUS3489</name>
</gene>
<organism evidence="2">
    <name type="scientific">Notodromas monacha</name>
    <dbReference type="NCBI Taxonomy" id="399045"/>
    <lineage>
        <taxon>Eukaryota</taxon>
        <taxon>Metazoa</taxon>
        <taxon>Ecdysozoa</taxon>
        <taxon>Arthropoda</taxon>
        <taxon>Crustacea</taxon>
        <taxon>Oligostraca</taxon>
        <taxon>Ostracoda</taxon>
        <taxon>Podocopa</taxon>
        <taxon>Podocopida</taxon>
        <taxon>Cypridocopina</taxon>
        <taxon>Cypridoidea</taxon>
        <taxon>Cyprididae</taxon>
        <taxon>Notodromas</taxon>
    </lineage>
</organism>
<dbReference type="Proteomes" id="UP000678499">
    <property type="component" value="Unassembled WGS sequence"/>
</dbReference>
<reference evidence="2" key="1">
    <citation type="submission" date="2020-11" db="EMBL/GenBank/DDBJ databases">
        <authorList>
            <person name="Tran Van P."/>
        </authorList>
    </citation>
    <scope>NUCLEOTIDE SEQUENCE</scope>
</reference>
<feature type="region of interest" description="Disordered" evidence="1">
    <location>
        <begin position="1"/>
        <end position="30"/>
    </location>
</feature>
<evidence type="ECO:0000256" key="1">
    <source>
        <dbReference type="SAM" id="MobiDB-lite"/>
    </source>
</evidence>
<sequence length="214" mass="23881">MEKSRNVESKTVAKSDDLPETESVSGSVDLDEHLAVVPPWEKQFSSVESEGTFSSTTSELDIPLEKLAIKEDVAIKEDFQDILLKGKRELEATAAVKKVVQYLLDETKEEGKYNKVEFETIGKAKKKKDAKTLAAEEMLDKLSGEDSDNGKDCLWRLERIRTGQNGLLTAVSSLQEYCQKFQHDLPLYVEGPACGAMFSVICRFSGKLRLRGNV</sequence>
<dbReference type="EMBL" id="OA882498">
    <property type="protein sequence ID" value="CAD7275700.1"/>
    <property type="molecule type" value="Genomic_DNA"/>
</dbReference>
<dbReference type="SUPFAM" id="SSF54768">
    <property type="entry name" value="dsRNA-binding domain-like"/>
    <property type="match status" value="2"/>
</dbReference>
<evidence type="ECO:0000313" key="3">
    <source>
        <dbReference type="Proteomes" id="UP000678499"/>
    </source>
</evidence>
<accession>A0A7R9BKK0</accession>
<name>A0A7R9BKK0_9CRUS</name>
<dbReference type="AlphaFoldDB" id="A0A7R9BKK0"/>
<feature type="compositionally biased region" description="Basic and acidic residues" evidence="1">
    <location>
        <begin position="1"/>
        <end position="17"/>
    </location>
</feature>
<proteinExistence type="predicted"/>
<keyword evidence="3" id="KW-1185">Reference proteome</keyword>
<dbReference type="Gene3D" id="3.30.160.20">
    <property type="match status" value="1"/>
</dbReference>
<protein>
    <submittedName>
        <fullName evidence="2">Uncharacterized protein</fullName>
    </submittedName>
</protein>
<dbReference type="EMBL" id="CAJPEX010000461">
    <property type="protein sequence ID" value="CAG0915852.1"/>
    <property type="molecule type" value="Genomic_DNA"/>
</dbReference>
<evidence type="ECO:0000313" key="2">
    <source>
        <dbReference type="EMBL" id="CAD7275700.1"/>
    </source>
</evidence>